<dbReference type="PROSITE" id="PS01047">
    <property type="entry name" value="HMA_1"/>
    <property type="match status" value="1"/>
</dbReference>
<proteinExistence type="predicted"/>
<dbReference type="InterPro" id="IPR036163">
    <property type="entry name" value="HMA_dom_sf"/>
</dbReference>
<dbReference type="RefSeq" id="WP_205107550.1">
    <property type="nucleotide sequence ID" value="NZ_BAAAHT010000013.1"/>
</dbReference>
<feature type="domain" description="HMA" evidence="2">
    <location>
        <begin position="38"/>
        <end position="106"/>
    </location>
</feature>
<evidence type="ECO:0000313" key="4">
    <source>
        <dbReference type="Proteomes" id="UP000776164"/>
    </source>
</evidence>
<accession>A0ABS2L328</accession>
<reference evidence="3 4" key="1">
    <citation type="submission" date="2021-01" db="EMBL/GenBank/DDBJ databases">
        <title>Sequencing the genomes of 1000 actinobacteria strains.</title>
        <authorList>
            <person name="Klenk H.-P."/>
        </authorList>
    </citation>
    <scope>NUCLEOTIDE SEQUENCE [LARGE SCALE GENOMIC DNA]</scope>
    <source>
        <strain evidence="3 4">DSM 13057</strain>
    </source>
</reference>
<comment type="caution">
    <text evidence="3">The sequence shown here is derived from an EMBL/GenBank/DDBJ whole genome shotgun (WGS) entry which is preliminary data.</text>
</comment>
<organism evidence="3 4">
    <name type="scientific">Subtercola frigoramans</name>
    <dbReference type="NCBI Taxonomy" id="120298"/>
    <lineage>
        <taxon>Bacteria</taxon>
        <taxon>Bacillati</taxon>
        <taxon>Actinomycetota</taxon>
        <taxon>Actinomycetes</taxon>
        <taxon>Micrococcales</taxon>
        <taxon>Microbacteriaceae</taxon>
        <taxon>Subtercola</taxon>
    </lineage>
</organism>
<dbReference type="Pfam" id="PF00403">
    <property type="entry name" value="HMA"/>
    <property type="match status" value="1"/>
</dbReference>
<dbReference type="CDD" id="cd00371">
    <property type="entry name" value="HMA"/>
    <property type="match status" value="1"/>
</dbReference>
<dbReference type="PROSITE" id="PS50846">
    <property type="entry name" value="HMA_2"/>
    <property type="match status" value="1"/>
</dbReference>
<gene>
    <name evidence="3" type="ORF">JOE66_001141</name>
</gene>
<sequence>MSNDIGLTDKNHECACGPDSHAAATSSTHLAPVGTDVTREHYLVEGMTCSHCVASVTEEVSAIDGVESVSVDLKAGAASRIMVVSDRPVPVEQVRDAVVEAGYTLVVG</sequence>
<evidence type="ECO:0000313" key="3">
    <source>
        <dbReference type="EMBL" id="MBM7471507.1"/>
    </source>
</evidence>
<keyword evidence="4" id="KW-1185">Reference proteome</keyword>
<protein>
    <submittedName>
        <fullName evidence="3">Copper chaperone CopZ</fullName>
    </submittedName>
</protein>
<dbReference type="InterPro" id="IPR017969">
    <property type="entry name" value="Heavy-metal-associated_CS"/>
</dbReference>
<dbReference type="EMBL" id="JAFBBU010000001">
    <property type="protein sequence ID" value="MBM7471507.1"/>
    <property type="molecule type" value="Genomic_DNA"/>
</dbReference>
<dbReference type="InterPro" id="IPR006121">
    <property type="entry name" value="HMA_dom"/>
</dbReference>
<evidence type="ECO:0000259" key="2">
    <source>
        <dbReference type="PROSITE" id="PS50846"/>
    </source>
</evidence>
<dbReference type="SUPFAM" id="SSF55008">
    <property type="entry name" value="HMA, heavy metal-associated domain"/>
    <property type="match status" value="1"/>
</dbReference>
<name>A0ABS2L328_9MICO</name>
<dbReference type="Proteomes" id="UP000776164">
    <property type="component" value="Unassembled WGS sequence"/>
</dbReference>
<evidence type="ECO:0000256" key="1">
    <source>
        <dbReference type="ARBA" id="ARBA00022723"/>
    </source>
</evidence>
<keyword evidence="1" id="KW-0479">Metal-binding</keyword>
<dbReference type="Gene3D" id="3.30.70.100">
    <property type="match status" value="1"/>
</dbReference>